<evidence type="ECO:0000313" key="2">
    <source>
        <dbReference type="EMBL" id="RUR01618.1"/>
    </source>
</evidence>
<evidence type="ECO:0000256" key="1">
    <source>
        <dbReference type="SAM" id="MobiDB-lite"/>
    </source>
</evidence>
<comment type="caution">
    <text evidence="2">The sequence shown here is derived from an EMBL/GenBank/DDBJ whole genome shotgun (WGS) entry which is preliminary data.</text>
</comment>
<feature type="compositionally biased region" description="Basic and acidic residues" evidence="1">
    <location>
        <begin position="12"/>
        <end position="27"/>
    </location>
</feature>
<feature type="compositionally biased region" description="Gly residues" evidence="1">
    <location>
        <begin position="45"/>
        <end position="54"/>
    </location>
</feature>
<keyword evidence="3" id="KW-1185">Reference proteome</keyword>
<evidence type="ECO:0000313" key="3">
    <source>
        <dbReference type="Proteomes" id="UP000274909"/>
    </source>
</evidence>
<accession>A0A3S0XNS0</accession>
<organism evidence="2 3">
    <name type="scientific">Labedella endophytica</name>
    <dbReference type="NCBI Taxonomy" id="1523160"/>
    <lineage>
        <taxon>Bacteria</taxon>
        <taxon>Bacillati</taxon>
        <taxon>Actinomycetota</taxon>
        <taxon>Actinomycetes</taxon>
        <taxon>Micrococcales</taxon>
        <taxon>Microbacteriaceae</taxon>
        <taxon>Labedella</taxon>
    </lineage>
</organism>
<name>A0A3S0XNS0_9MICO</name>
<dbReference type="AlphaFoldDB" id="A0A3S0XNS0"/>
<dbReference type="EMBL" id="RZGZ01000002">
    <property type="protein sequence ID" value="RUR01618.1"/>
    <property type="molecule type" value="Genomic_DNA"/>
</dbReference>
<reference evidence="2 3" key="1">
    <citation type="submission" date="2018-12" db="EMBL/GenBank/DDBJ databases">
        <authorList>
            <person name="Li F."/>
        </authorList>
    </citation>
    <scope>NUCLEOTIDE SEQUENCE [LARGE SCALE GENOMIC DNA]</scope>
    <source>
        <strain evidence="2 3">EGI 6500705</strain>
    </source>
</reference>
<dbReference type="OrthoDB" id="5126111at2"/>
<gene>
    <name evidence="2" type="ORF">ELQ94_09060</name>
</gene>
<dbReference type="Proteomes" id="UP000274909">
    <property type="component" value="Unassembled WGS sequence"/>
</dbReference>
<dbReference type="RefSeq" id="WP_127049330.1">
    <property type="nucleotide sequence ID" value="NZ_RZGZ01000002.1"/>
</dbReference>
<protein>
    <submittedName>
        <fullName evidence="2">Uncharacterized protein</fullName>
    </submittedName>
</protein>
<proteinExistence type="predicted"/>
<feature type="region of interest" description="Disordered" evidence="1">
    <location>
        <begin position="1"/>
        <end position="83"/>
    </location>
</feature>
<sequence length="83" mass="8606">MTDTNPSGSPLDDDRADTQDELTRDHATQTGTTHGVAGETVLPGRGDGNDGPTGGAPREPEPEYGENDLAGAQIDLEDTEDPS</sequence>